<reference evidence="6" key="2">
    <citation type="submission" date="2023-06" db="EMBL/GenBank/DDBJ databases">
        <authorList>
            <consortium name="Lawrence Berkeley National Laboratory"/>
            <person name="Haridas S."/>
            <person name="Hensen N."/>
            <person name="Bonometti L."/>
            <person name="Westerberg I."/>
            <person name="Brannstrom I.O."/>
            <person name="Guillou S."/>
            <person name="Cros-Aarteil S."/>
            <person name="Calhoun S."/>
            <person name="Kuo A."/>
            <person name="Mondo S."/>
            <person name="Pangilinan J."/>
            <person name="Riley R."/>
            <person name="LaButti K."/>
            <person name="Andreopoulos B."/>
            <person name="Lipzen A."/>
            <person name="Chen C."/>
            <person name="Yanf M."/>
            <person name="Daum C."/>
            <person name="Ng V."/>
            <person name="Clum A."/>
            <person name="Steindorff A."/>
            <person name="Ohm R."/>
            <person name="Martin F."/>
            <person name="Silar P."/>
            <person name="Natvig D."/>
            <person name="Lalanne C."/>
            <person name="Gautier V."/>
            <person name="Ament-velasquez S.L."/>
            <person name="Kruys A."/>
            <person name="Hutchinson M.I."/>
            <person name="Powell A.J."/>
            <person name="Barry K."/>
            <person name="Miller A.N."/>
            <person name="Grigoriev I.V."/>
            <person name="Debuchy R."/>
            <person name="Gladieux P."/>
            <person name="Thoren M.H."/>
            <person name="Johannesson H."/>
        </authorList>
    </citation>
    <scope>NUCLEOTIDE SEQUENCE</scope>
    <source>
        <strain evidence="6">CBS 232.78</strain>
    </source>
</reference>
<name>A0AAE0U841_9PEZI</name>
<evidence type="ECO:0000256" key="4">
    <source>
        <dbReference type="SAM" id="MobiDB-lite"/>
    </source>
</evidence>
<dbReference type="EMBL" id="JAULSW010000001">
    <property type="protein sequence ID" value="KAK3394508.1"/>
    <property type="molecule type" value="Genomic_DNA"/>
</dbReference>
<proteinExistence type="predicted"/>
<sequence>MSSTINPPVSCGECQRRKQKCNRLFPCNHCLKRGVAHLCRFVSKAPISKVNKSDLATDGQSRSSKKRNLDSSDEDGESSEAPYHDAEQSSIDVSDALNALGYMPHTYHLVLGGSGNGPKVVKDLVEMNGPAQSEEHRAAMAAVPPKPYTGESSIVATGHNREHVLTNMADCLVDNWLGGANYHYYALYPAEFRTQYDGWWATPHNRVTPELTSLILRVCACSALYIIDDNVKDRLETELKADALTLARRMHTEAEKLSASIPPGKGGLVQVQQLFLTAFYFKSAEKWTEAWHSLGAAIREANEIGLHQDTLSEGMSEFDREMRRRLWGILYMWDFALGSMLSRPLLVNHADCTFEMPTLALETDPGQPYQPSPFRHMNLHCRMCLDLAAELANRSNNDEDGTQLASRLRDVVVKWFRSLPAEYALRNADTHWDDEHHWVVFQRRYLHLVGYMSLFGPLKPFVTRNSVKPMTELETTLRAAGVQAALDLMDISWSFFENLASVGAKFHYAVFCIFDTVTVLCSAFVHDEARNLPQRETVLEAIDKGVNMLEELRSASKTTADLWRILKGLLATLPLSVKEMGLVGKSKRIRSNKSTSPGSTIPTSGSSSGSSLARHVLSEGFLTTANSSVASQGDRSLDELSAQGSSASVVLNPGGSQSHSRLAAAHGLDAPNDPALLSELSFNTPPIAPPISNGLMAPNDFIPSSNSFVPHEALFYADSQPSALDTVPLSQADWQPSFGEMSNLNVPSGHPNQLTSDGSMPTVLEYWDWQGLDLGHPGFWNDPSHPHPM</sequence>
<comment type="caution">
    <text evidence="6">The sequence shown here is derived from an EMBL/GenBank/DDBJ whole genome shotgun (WGS) entry which is preliminary data.</text>
</comment>
<evidence type="ECO:0000256" key="1">
    <source>
        <dbReference type="ARBA" id="ARBA00004123"/>
    </source>
</evidence>
<dbReference type="SMART" id="SM00066">
    <property type="entry name" value="GAL4"/>
    <property type="match status" value="1"/>
</dbReference>
<accession>A0AAE0U841</accession>
<dbReference type="GO" id="GO:0006351">
    <property type="term" value="P:DNA-templated transcription"/>
    <property type="evidence" value="ECO:0007669"/>
    <property type="project" value="InterPro"/>
</dbReference>
<dbReference type="CDD" id="cd00067">
    <property type="entry name" value="GAL4"/>
    <property type="match status" value="1"/>
</dbReference>
<dbReference type="PANTHER" id="PTHR31001">
    <property type="entry name" value="UNCHARACTERIZED TRANSCRIPTIONAL REGULATORY PROTEIN"/>
    <property type="match status" value="1"/>
</dbReference>
<dbReference type="SUPFAM" id="SSF57701">
    <property type="entry name" value="Zn2/Cys6 DNA-binding domain"/>
    <property type="match status" value="1"/>
</dbReference>
<feature type="region of interest" description="Disordered" evidence="4">
    <location>
        <begin position="588"/>
        <end position="611"/>
    </location>
</feature>
<dbReference type="InterPro" id="IPR050613">
    <property type="entry name" value="Sec_Metabolite_Reg"/>
</dbReference>
<evidence type="ECO:0000259" key="5">
    <source>
        <dbReference type="PROSITE" id="PS50048"/>
    </source>
</evidence>
<evidence type="ECO:0000313" key="6">
    <source>
        <dbReference type="EMBL" id="KAK3394508.1"/>
    </source>
</evidence>
<evidence type="ECO:0000256" key="2">
    <source>
        <dbReference type="ARBA" id="ARBA00022723"/>
    </source>
</evidence>
<dbReference type="Pfam" id="PF00172">
    <property type="entry name" value="Zn_clus"/>
    <property type="match status" value="1"/>
</dbReference>
<dbReference type="CDD" id="cd12148">
    <property type="entry name" value="fungal_TF_MHR"/>
    <property type="match status" value="1"/>
</dbReference>
<dbReference type="GO" id="GO:0000981">
    <property type="term" value="F:DNA-binding transcription factor activity, RNA polymerase II-specific"/>
    <property type="evidence" value="ECO:0007669"/>
    <property type="project" value="InterPro"/>
</dbReference>
<dbReference type="Proteomes" id="UP001285441">
    <property type="component" value="Unassembled WGS sequence"/>
</dbReference>
<feature type="domain" description="Zn(2)-C6 fungal-type" evidence="5">
    <location>
        <begin position="10"/>
        <end position="41"/>
    </location>
</feature>
<evidence type="ECO:0000313" key="7">
    <source>
        <dbReference type="Proteomes" id="UP001285441"/>
    </source>
</evidence>
<evidence type="ECO:0000256" key="3">
    <source>
        <dbReference type="ARBA" id="ARBA00023242"/>
    </source>
</evidence>
<feature type="compositionally biased region" description="Low complexity" evidence="4">
    <location>
        <begin position="594"/>
        <end position="611"/>
    </location>
</feature>
<dbReference type="InterPro" id="IPR007219">
    <property type="entry name" value="XnlR_reg_dom"/>
</dbReference>
<gene>
    <name evidence="6" type="ORF">B0H63DRAFT_517631</name>
</gene>
<dbReference type="InterPro" id="IPR036864">
    <property type="entry name" value="Zn2-C6_fun-type_DNA-bd_sf"/>
</dbReference>
<comment type="subcellular location">
    <subcellularLocation>
        <location evidence="1">Nucleus</location>
    </subcellularLocation>
</comment>
<organism evidence="6 7">
    <name type="scientific">Podospora didyma</name>
    <dbReference type="NCBI Taxonomy" id="330526"/>
    <lineage>
        <taxon>Eukaryota</taxon>
        <taxon>Fungi</taxon>
        <taxon>Dikarya</taxon>
        <taxon>Ascomycota</taxon>
        <taxon>Pezizomycotina</taxon>
        <taxon>Sordariomycetes</taxon>
        <taxon>Sordariomycetidae</taxon>
        <taxon>Sordariales</taxon>
        <taxon>Podosporaceae</taxon>
        <taxon>Podospora</taxon>
    </lineage>
</organism>
<dbReference type="InterPro" id="IPR001138">
    <property type="entry name" value="Zn2Cys6_DnaBD"/>
</dbReference>
<protein>
    <recommendedName>
        <fullName evidence="5">Zn(2)-C6 fungal-type domain-containing protein</fullName>
    </recommendedName>
</protein>
<dbReference type="PROSITE" id="PS50048">
    <property type="entry name" value="ZN2_CY6_FUNGAL_2"/>
    <property type="match status" value="1"/>
</dbReference>
<dbReference type="SMART" id="SM00906">
    <property type="entry name" value="Fungal_trans"/>
    <property type="match status" value="1"/>
</dbReference>
<reference evidence="6" key="1">
    <citation type="journal article" date="2023" name="Mol. Phylogenet. Evol.">
        <title>Genome-scale phylogeny and comparative genomics of the fungal order Sordariales.</title>
        <authorList>
            <person name="Hensen N."/>
            <person name="Bonometti L."/>
            <person name="Westerberg I."/>
            <person name="Brannstrom I.O."/>
            <person name="Guillou S."/>
            <person name="Cros-Aarteil S."/>
            <person name="Calhoun S."/>
            <person name="Haridas S."/>
            <person name="Kuo A."/>
            <person name="Mondo S."/>
            <person name="Pangilinan J."/>
            <person name="Riley R."/>
            <person name="LaButti K."/>
            <person name="Andreopoulos B."/>
            <person name="Lipzen A."/>
            <person name="Chen C."/>
            <person name="Yan M."/>
            <person name="Daum C."/>
            <person name="Ng V."/>
            <person name="Clum A."/>
            <person name="Steindorff A."/>
            <person name="Ohm R.A."/>
            <person name="Martin F."/>
            <person name="Silar P."/>
            <person name="Natvig D.O."/>
            <person name="Lalanne C."/>
            <person name="Gautier V."/>
            <person name="Ament-Velasquez S.L."/>
            <person name="Kruys A."/>
            <person name="Hutchinson M.I."/>
            <person name="Powell A.J."/>
            <person name="Barry K."/>
            <person name="Miller A.N."/>
            <person name="Grigoriev I.V."/>
            <person name="Debuchy R."/>
            <person name="Gladieux P."/>
            <person name="Hiltunen Thoren M."/>
            <person name="Johannesson H."/>
        </authorList>
    </citation>
    <scope>NUCLEOTIDE SEQUENCE</scope>
    <source>
        <strain evidence="6">CBS 232.78</strain>
    </source>
</reference>
<keyword evidence="3" id="KW-0539">Nucleus</keyword>
<keyword evidence="7" id="KW-1185">Reference proteome</keyword>
<dbReference type="GO" id="GO:0005634">
    <property type="term" value="C:nucleus"/>
    <property type="evidence" value="ECO:0007669"/>
    <property type="project" value="UniProtKB-SubCell"/>
</dbReference>
<dbReference type="GO" id="GO:0008270">
    <property type="term" value="F:zinc ion binding"/>
    <property type="evidence" value="ECO:0007669"/>
    <property type="project" value="InterPro"/>
</dbReference>
<dbReference type="Gene3D" id="4.10.240.10">
    <property type="entry name" value="Zn(2)-C6 fungal-type DNA-binding domain"/>
    <property type="match status" value="1"/>
</dbReference>
<keyword evidence="2" id="KW-0479">Metal-binding</keyword>
<dbReference type="PANTHER" id="PTHR31001:SF84">
    <property type="entry name" value="FUNGAL SPECIFIC TRANSCRIPTION FACTOR"/>
    <property type="match status" value="1"/>
</dbReference>
<dbReference type="AlphaFoldDB" id="A0AAE0U841"/>
<dbReference type="Pfam" id="PF04082">
    <property type="entry name" value="Fungal_trans"/>
    <property type="match status" value="1"/>
</dbReference>
<feature type="region of interest" description="Disordered" evidence="4">
    <location>
        <begin position="51"/>
        <end position="89"/>
    </location>
</feature>
<dbReference type="GO" id="GO:0003677">
    <property type="term" value="F:DNA binding"/>
    <property type="evidence" value="ECO:0007669"/>
    <property type="project" value="InterPro"/>
</dbReference>